<dbReference type="Proteomes" id="UP000051859">
    <property type="component" value="Unassembled WGS sequence"/>
</dbReference>
<accession>A0A0R2KU63</accession>
<organism evidence="2 3">
    <name type="scientific">Pediococcus stilesii</name>
    <dbReference type="NCBI Taxonomy" id="331679"/>
    <lineage>
        <taxon>Bacteria</taxon>
        <taxon>Bacillati</taxon>
        <taxon>Bacillota</taxon>
        <taxon>Bacilli</taxon>
        <taxon>Lactobacillales</taxon>
        <taxon>Lactobacillaceae</taxon>
        <taxon>Pediococcus</taxon>
    </lineage>
</organism>
<evidence type="ECO:0000313" key="3">
    <source>
        <dbReference type="Proteomes" id="UP000051859"/>
    </source>
</evidence>
<keyword evidence="3" id="KW-1185">Reference proteome</keyword>
<name>A0A0R2KU63_9LACO</name>
<comment type="similarity">
    <text evidence="1">Belongs to the glycosyl hydrolase 25 family.</text>
</comment>
<evidence type="ECO:0000256" key="1">
    <source>
        <dbReference type="ARBA" id="ARBA00010646"/>
    </source>
</evidence>
<dbReference type="EMBL" id="JQBX01000027">
    <property type="protein sequence ID" value="KRN93017.1"/>
    <property type="molecule type" value="Genomic_DNA"/>
</dbReference>
<dbReference type="GO" id="GO:0003796">
    <property type="term" value="F:lysozyme activity"/>
    <property type="evidence" value="ECO:0007669"/>
    <property type="project" value="InterPro"/>
</dbReference>
<dbReference type="STRING" id="331679.IV81_GL000980"/>
<reference evidence="2 3" key="1">
    <citation type="journal article" date="2015" name="Genome Announc.">
        <title>Expanding the biotechnology potential of lactobacilli through comparative genomics of 213 strains and associated genera.</title>
        <authorList>
            <person name="Sun Z."/>
            <person name="Harris H.M."/>
            <person name="McCann A."/>
            <person name="Guo C."/>
            <person name="Argimon S."/>
            <person name="Zhang W."/>
            <person name="Yang X."/>
            <person name="Jeffery I.B."/>
            <person name="Cooney J.C."/>
            <person name="Kagawa T.F."/>
            <person name="Liu W."/>
            <person name="Song Y."/>
            <person name="Salvetti E."/>
            <person name="Wrobel A."/>
            <person name="Rasinkangas P."/>
            <person name="Parkhill J."/>
            <person name="Rea M.C."/>
            <person name="O'Sullivan O."/>
            <person name="Ritari J."/>
            <person name="Douillard F.P."/>
            <person name="Paul Ross R."/>
            <person name="Yang R."/>
            <person name="Briner A.E."/>
            <person name="Felis G.E."/>
            <person name="de Vos W.M."/>
            <person name="Barrangou R."/>
            <person name="Klaenhammer T.R."/>
            <person name="Caufield P.W."/>
            <person name="Cui Y."/>
            <person name="Zhang H."/>
            <person name="O'Toole P.W."/>
        </authorList>
    </citation>
    <scope>NUCLEOTIDE SEQUENCE [LARGE SCALE GENOMIC DNA]</scope>
    <source>
        <strain evidence="2 3">DSM 18001</strain>
    </source>
</reference>
<gene>
    <name evidence="2" type="ORF">IV81_GL000980</name>
</gene>
<dbReference type="CDD" id="cd06419">
    <property type="entry name" value="GH25_muramidase_2"/>
    <property type="match status" value="1"/>
</dbReference>
<dbReference type="PATRIC" id="fig|331679.3.peg.992"/>
<dbReference type="Pfam" id="PF01183">
    <property type="entry name" value="Glyco_hydro_25"/>
    <property type="match status" value="1"/>
</dbReference>
<dbReference type="GO" id="GO:0009253">
    <property type="term" value="P:peptidoglycan catabolic process"/>
    <property type="evidence" value="ECO:0007669"/>
    <property type="project" value="InterPro"/>
</dbReference>
<proteinExistence type="inferred from homology"/>
<dbReference type="AlphaFoldDB" id="A0A0R2KU63"/>
<dbReference type="InterPro" id="IPR002053">
    <property type="entry name" value="Glyco_hydro_25"/>
</dbReference>
<dbReference type="PANTHER" id="PTHR34135:SF2">
    <property type="entry name" value="LYSOZYME"/>
    <property type="match status" value="1"/>
</dbReference>
<dbReference type="InterPro" id="IPR017853">
    <property type="entry name" value="GH"/>
</dbReference>
<dbReference type="GO" id="GO:0016998">
    <property type="term" value="P:cell wall macromolecule catabolic process"/>
    <property type="evidence" value="ECO:0007669"/>
    <property type="project" value="InterPro"/>
</dbReference>
<comment type="caution">
    <text evidence="2">The sequence shown here is derived from an EMBL/GenBank/DDBJ whole genome shotgun (WGS) entry which is preliminary data.</text>
</comment>
<dbReference type="SUPFAM" id="SSF51445">
    <property type="entry name" value="(Trans)glycosidases"/>
    <property type="match status" value="1"/>
</dbReference>
<dbReference type="Gene3D" id="3.20.20.80">
    <property type="entry name" value="Glycosidases"/>
    <property type="match status" value="1"/>
</dbReference>
<evidence type="ECO:0000313" key="2">
    <source>
        <dbReference type="EMBL" id="KRN93017.1"/>
    </source>
</evidence>
<sequence length="256" mass="29607">MERNDRSKHRPKFNMRFVHHRRRTVLLVLLGIVLLLIGGFYGLKAYQQGESKALAPYPVRGCVVDQADGAIDFQALSKKVSFVYLNATTGATYFDDNFNTNYDRLRATNLKVGFIHNFSFEKGAQPQLKYIVHKVRSDSGQLPIAIRVSYYGDDDEKHVDWKKQGPVLADLVRLLANDYGRQVIIKTTPEIKKAIESKYIKQSHFWLEDSQLKKRGKRIEYVEFDTKNTFKNDGTKVNLPVSYFNGSKEQWEYQNS</sequence>
<dbReference type="RefSeq" id="WP_057804275.1">
    <property type="nucleotide sequence ID" value="NZ_JQBX01000027.1"/>
</dbReference>
<dbReference type="PANTHER" id="PTHR34135">
    <property type="entry name" value="LYSOZYME"/>
    <property type="match status" value="1"/>
</dbReference>
<protein>
    <submittedName>
        <fullName evidence="2">Lyzozyme M1 (1,4-beta-N-acetylmuramidase)</fullName>
    </submittedName>
</protein>
<dbReference type="PROSITE" id="PS51904">
    <property type="entry name" value="GLYCOSYL_HYDROL_F25_2"/>
    <property type="match status" value="1"/>
</dbReference>
<dbReference type="GO" id="GO:0016052">
    <property type="term" value="P:carbohydrate catabolic process"/>
    <property type="evidence" value="ECO:0007669"/>
    <property type="project" value="TreeGrafter"/>
</dbReference>